<feature type="transmembrane region" description="Helical" evidence="1">
    <location>
        <begin position="173"/>
        <end position="194"/>
    </location>
</feature>
<dbReference type="Proteomes" id="UP000266506">
    <property type="component" value="Unassembled WGS sequence"/>
</dbReference>
<sequence>MKKVFLYYFRRRIPAILILMVALSIMTIIIQAQSSFISYSQTQEVSQRTEIHGQTNPFIYLSVLACVIVSVIPILEFSFKMKRRSVDLYYSLPIKRIKFYIVKYCVGLAEFAILFIPQWLISFIWLATTPSVTTVYDMSYYLYYLLAAIGFGIMVFSFETFFFTMGNALVDGIIFMVLASCFLPTLMNVMYSLILKADTSDRTLYMRWFFMYSPFFDLSVNFYSKMVSTTSSSINVLGLVLNLALASLAILAFFFINSERNNAELVGDESDSVFGYKVLIPLYMVTSFKLISSSISALWVVIGLAGYLFYCVYRKSFRIKRHDIISLGVSIIIGVLIAIFIWQF</sequence>
<evidence type="ECO:0000313" key="2">
    <source>
        <dbReference type="EMBL" id="RIA75672.1"/>
    </source>
</evidence>
<reference evidence="2 3" key="1">
    <citation type="submission" date="2018-08" db="EMBL/GenBank/DDBJ databases">
        <title>Genomic Encyclopedia of Archaeal and Bacterial Type Strains, Phase II (KMG-II): from individual species to whole genera.</title>
        <authorList>
            <person name="Goeker M."/>
        </authorList>
    </citation>
    <scope>NUCLEOTIDE SEQUENCE [LARGE SCALE GENOMIC DNA]</scope>
    <source>
        <strain evidence="2 3">ATCC 27112</strain>
    </source>
</reference>
<name>A0A397RR85_9MOLU</name>
<feature type="transmembrane region" description="Helical" evidence="1">
    <location>
        <begin position="58"/>
        <end position="79"/>
    </location>
</feature>
<evidence type="ECO:0008006" key="4">
    <source>
        <dbReference type="Google" id="ProtNLM"/>
    </source>
</evidence>
<feature type="transmembrane region" description="Helical" evidence="1">
    <location>
        <begin position="290"/>
        <end position="312"/>
    </location>
</feature>
<feature type="transmembrane region" description="Helical" evidence="1">
    <location>
        <begin position="236"/>
        <end position="256"/>
    </location>
</feature>
<protein>
    <recommendedName>
        <fullName evidence="4">ABC-2 type transport system permease protein</fullName>
    </recommendedName>
</protein>
<feature type="transmembrane region" description="Helical" evidence="1">
    <location>
        <begin position="206"/>
        <end position="224"/>
    </location>
</feature>
<accession>A0A397RR85</accession>
<dbReference type="AlphaFoldDB" id="A0A397RR85"/>
<keyword evidence="1" id="KW-0472">Membrane</keyword>
<dbReference type="EMBL" id="QXEV01000013">
    <property type="protein sequence ID" value="RIA75672.1"/>
    <property type="molecule type" value="Genomic_DNA"/>
</dbReference>
<dbReference type="InParanoid" id="A0A397RR85"/>
<feature type="transmembrane region" description="Helical" evidence="1">
    <location>
        <begin position="324"/>
        <end position="342"/>
    </location>
</feature>
<feature type="transmembrane region" description="Helical" evidence="1">
    <location>
        <begin position="141"/>
        <end position="161"/>
    </location>
</feature>
<feature type="transmembrane region" description="Helical" evidence="1">
    <location>
        <begin position="12"/>
        <end position="32"/>
    </location>
</feature>
<proteinExistence type="predicted"/>
<keyword evidence="1" id="KW-0812">Transmembrane</keyword>
<gene>
    <name evidence="2" type="ORF">EI71_01241</name>
</gene>
<comment type="caution">
    <text evidence="2">The sequence shown here is derived from an EMBL/GenBank/DDBJ whole genome shotgun (WGS) entry which is preliminary data.</text>
</comment>
<evidence type="ECO:0000256" key="1">
    <source>
        <dbReference type="SAM" id="Phobius"/>
    </source>
</evidence>
<evidence type="ECO:0000313" key="3">
    <source>
        <dbReference type="Proteomes" id="UP000266506"/>
    </source>
</evidence>
<keyword evidence="1" id="KW-1133">Transmembrane helix</keyword>
<feature type="transmembrane region" description="Helical" evidence="1">
    <location>
        <begin position="100"/>
        <end position="121"/>
    </location>
</feature>
<keyword evidence="3" id="KW-1185">Reference proteome</keyword>
<organism evidence="2 3">
    <name type="scientific">Anaeroplasma bactoclasticum</name>
    <dbReference type="NCBI Taxonomy" id="2088"/>
    <lineage>
        <taxon>Bacteria</taxon>
        <taxon>Bacillati</taxon>
        <taxon>Mycoplasmatota</taxon>
        <taxon>Mollicutes</taxon>
        <taxon>Anaeroplasmatales</taxon>
        <taxon>Anaeroplasmataceae</taxon>
        <taxon>Anaeroplasma</taxon>
    </lineage>
</organism>